<sequence length="321" mass="35559">MGFIKPVIWMSVAGTLAAGTALAVMGPHRAHALLSQAQHTINTSIDANIDDPIALRQQLRDLESQYPGRIAEVRGDLAELTSQIGQLERERTVSQRVVELAEADLHQMKTLLTKANAAQTENGFALVKVRFGEESLNVEQAYSKANQINQLRSAYASKAADIDNNLSVLQQQADRLGQILAQLEGERADFQTQLYQLDRQVDAIARNDRMIEMLEKRQVAFDKYSRYGDVTSPDQVQGRIAKILAEQEARLNDLSLAANRNSYEQQAKNEIARRDLSYQTRIGAEILEQAGSVPVIEFEPEVIEITPETPAAPPSPIASNN</sequence>
<accession>A0A3B1DAA7</accession>
<gene>
    <name evidence="2" type="ORF">MNBD_PLANCTO03-1692</name>
</gene>
<feature type="coiled-coil region" evidence="1">
    <location>
        <begin position="166"/>
        <end position="200"/>
    </location>
</feature>
<dbReference type="EMBL" id="UOGK01000008">
    <property type="protein sequence ID" value="VAX35771.1"/>
    <property type="molecule type" value="Genomic_DNA"/>
</dbReference>
<protein>
    <recommendedName>
        <fullName evidence="3">Chromosome partition protein Smc</fullName>
    </recommendedName>
</protein>
<keyword evidence="1" id="KW-0175">Coiled coil</keyword>
<evidence type="ECO:0000313" key="2">
    <source>
        <dbReference type="EMBL" id="VAX35771.1"/>
    </source>
</evidence>
<organism evidence="2">
    <name type="scientific">hydrothermal vent metagenome</name>
    <dbReference type="NCBI Taxonomy" id="652676"/>
    <lineage>
        <taxon>unclassified sequences</taxon>
        <taxon>metagenomes</taxon>
        <taxon>ecological metagenomes</taxon>
    </lineage>
</organism>
<evidence type="ECO:0000256" key="1">
    <source>
        <dbReference type="SAM" id="Coils"/>
    </source>
</evidence>
<dbReference type="AlphaFoldDB" id="A0A3B1DAA7"/>
<reference evidence="2" key="1">
    <citation type="submission" date="2018-06" db="EMBL/GenBank/DDBJ databases">
        <authorList>
            <person name="Zhirakovskaya E."/>
        </authorList>
    </citation>
    <scope>NUCLEOTIDE SEQUENCE</scope>
</reference>
<name>A0A3B1DAA7_9ZZZZ</name>
<proteinExistence type="predicted"/>
<evidence type="ECO:0008006" key="3">
    <source>
        <dbReference type="Google" id="ProtNLM"/>
    </source>
</evidence>